<name>A0A183GL06_HELPZ</name>
<reference evidence="3" key="2">
    <citation type="submission" date="2019-09" db="UniProtKB">
        <authorList>
            <consortium name="WormBaseParasite"/>
        </authorList>
    </citation>
    <scope>IDENTIFICATION</scope>
</reference>
<dbReference type="WBParaSite" id="HPBE_0002337601-mRNA-1">
    <property type="protein sequence ID" value="HPBE_0002337601-mRNA-1"/>
    <property type="gene ID" value="HPBE_0002337601"/>
</dbReference>
<reference evidence="1 2" key="1">
    <citation type="submission" date="2018-11" db="EMBL/GenBank/DDBJ databases">
        <authorList>
            <consortium name="Pathogen Informatics"/>
        </authorList>
    </citation>
    <scope>NUCLEOTIDE SEQUENCE [LARGE SCALE GENOMIC DNA]</scope>
</reference>
<evidence type="ECO:0000313" key="2">
    <source>
        <dbReference type="Proteomes" id="UP000050761"/>
    </source>
</evidence>
<dbReference type="AlphaFoldDB" id="A0A183GL06"/>
<evidence type="ECO:0000313" key="1">
    <source>
        <dbReference type="EMBL" id="VDP38403.1"/>
    </source>
</evidence>
<accession>A0A183GL06</accession>
<organism evidence="2 3">
    <name type="scientific">Heligmosomoides polygyrus</name>
    <name type="common">Parasitic roundworm</name>
    <dbReference type="NCBI Taxonomy" id="6339"/>
    <lineage>
        <taxon>Eukaryota</taxon>
        <taxon>Metazoa</taxon>
        <taxon>Ecdysozoa</taxon>
        <taxon>Nematoda</taxon>
        <taxon>Chromadorea</taxon>
        <taxon>Rhabditida</taxon>
        <taxon>Rhabditina</taxon>
        <taxon>Rhabditomorpha</taxon>
        <taxon>Strongyloidea</taxon>
        <taxon>Heligmosomidae</taxon>
        <taxon>Heligmosomoides</taxon>
    </lineage>
</organism>
<protein>
    <submittedName>
        <fullName evidence="3">Reverse transcriptase domain-containing protein</fullName>
    </submittedName>
</protein>
<dbReference type="Proteomes" id="UP000050761">
    <property type="component" value="Unassembled WGS sequence"/>
</dbReference>
<sequence length="253" mass="28333">MRLLARFLQVRPVSTRPSAADVIMVVDVLPKAEYSQRIPMIPRLERTAGESVGKRVEATRTPRNKLLVNSSASGGWMEGITKVGVSDNAGEFVVLPQQLDKSITRHQLQDTNVYSRSNYEKFAKQFRFLNRKWTEIAKSAKLPKAVLDRISWLLNLVLTQLLVFVPVHLTNTAAFLGKLQNTILDGSSVMETFDVTSLYKNVSNDNAMQAVREIIVEQGPDYTFWISVTQTVAMGQRLAPVLAVAVIFWNADP</sequence>
<gene>
    <name evidence="1" type="ORF">HPBE_LOCUS23375</name>
</gene>
<proteinExistence type="predicted"/>
<dbReference type="OrthoDB" id="5862033at2759"/>
<evidence type="ECO:0000313" key="3">
    <source>
        <dbReference type="WBParaSite" id="HPBE_0002337601-mRNA-1"/>
    </source>
</evidence>
<keyword evidence="2" id="KW-1185">Reference proteome</keyword>
<accession>A0A3P8GVI0</accession>
<dbReference type="EMBL" id="UZAH01034989">
    <property type="protein sequence ID" value="VDP38403.1"/>
    <property type="molecule type" value="Genomic_DNA"/>
</dbReference>